<dbReference type="SUPFAM" id="SSF52374">
    <property type="entry name" value="Nucleotidylyl transferase"/>
    <property type="match status" value="1"/>
</dbReference>
<keyword evidence="9 12" id="KW-0030">Aminoacyl-tRNA synthetase</keyword>
<dbReference type="EMBL" id="DVHM01000061">
    <property type="protein sequence ID" value="HIR70411.1"/>
    <property type="molecule type" value="Genomic_DNA"/>
</dbReference>
<feature type="domain" description="Valyl-tRNA synthetase tRNA-binding arm" evidence="15">
    <location>
        <begin position="830"/>
        <end position="895"/>
    </location>
</feature>
<dbReference type="Gene3D" id="1.10.287.380">
    <property type="entry name" value="Valyl-tRNA synthetase, C-terminal domain"/>
    <property type="match status" value="1"/>
</dbReference>
<evidence type="ECO:0000259" key="14">
    <source>
        <dbReference type="Pfam" id="PF08264"/>
    </source>
</evidence>
<dbReference type="GO" id="GO:0002161">
    <property type="term" value="F:aminoacyl-tRNA deacylase activity"/>
    <property type="evidence" value="ECO:0007669"/>
    <property type="project" value="InterPro"/>
</dbReference>
<dbReference type="FunFam" id="1.10.287.380:FF:000001">
    <property type="entry name" value="Valine--tRNA ligase"/>
    <property type="match status" value="1"/>
</dbReference>
<evidence type="ECO:0000313" key="16">
    <source>
        <dbReference type="EMBL" id="HIR70411.1"/>
    </source>
</evidence>
<keyword evidence="6 12" id="KW-0067">ATP-binding</keyword>
<feature type="coiled-coil region" evidence="12">
    <location>
        <begin position="828"/>
        <end position="890"/>
    </location>
</feature>
<evidence type="ECO:0000313" key="17">
    <source>
        <dbReference type="Proteomes" id="UP000823912"/>
    </source>
</evidence>
<evidence type="ECO:0000259" key="15">
    <source>
        <dbReference type="Pfam" id="PF10458"/>
    </source>
</evidence>
<dbReference type="InterPro" id="IPR002303">
    <property type="entry name" value="Valyl-tRNA_ligase"/>
</dbReference>
<keyword evidence="8 12" id="KW-0175">Coiled coil</keyword>
<dbReference type="NCBIfam" id="NF004349">
    <property type="entry name" value="PRK05729.1"/>
    <property type="match status" value="1"/>
</dbReference>
<dbReference type="FunFam" id="3.40.50.620:FF:000098">
    <property type="entry name" value="Valine--tRNA ligase"/>
    <property type="match status" value="1"/>
</dbReference>
<dbReference type="EC" id="6.1.1.9" evidence="12"/>
<reference evidence="16" key="1">
    <citation type="submission" date="2020-10" db="EMBL/GenBank/DDBJ databases">
        <authorList>
            <person name="Gilroy R."/>
        </authorList>
    </citation>
    <scope>NUCLEOTIDE SEQUENCE</scope>
    <source>
        <strain evidence="16">ChiSjej5B23-6657</strain>
    </source>
</reference>
<comment type="similarity">
    <text evidence="11 12">Belongs to the class-I aminoacyl-tRNA synthetase family. ValS type 1 subfamily.</text>
</comment>
<evidence type="ECO:0000256" key="9">
    <source>
        <dbReference type="ARBA" id="ARBA00023146"/>
    </source>
</evidence>
<dbReference type="InterPro" id="IPR010978">
    <property type="entry name" value="tRNA-bd_arm"/>
</dbReference>
<comment type="caution">
    <text evidence="16">The sequence shown here is derived from an EMBL/GenBank/DDBJ whole genome shotgun (WGS) entry which is preliminary data.</text>
</comment>
<feature type="binding site" evidence="12">
    <location>
        <position position="531"/>
    </location>
    <ligand>
        <name>ATP</name>
        <dbReference type="ChEBI" id="CHEBI:30616"/>
    </ligand>
</feature>
<dbReference type="Pfam" id="PF10458">
    <property type="entry name" value="Val_tRNA-synt_C"/>
    <property type="match status" value="1"/>
</dbReference>
<dbReference type="GO" id="GO:0004832">
    <property type="term" value="F:valine-tRNA ligase activity"/>
    <property type="evidence" value="ECO:0007669"/>
    <property type="project" value="UniProtKB-UniRule"/>
</dbReference>
<evidence type="ECO:0000256" key="8">
    <source>
        <dbReference type="ARBA" id="ARBA00023054"/>
    </source>
</evidence>
<dbReference type="PROSITE" id="PS00178">
    <property type="entry name" value="AA_TRNA_LIGASE_I"/>
    <property type="match status" value="1"/>
</dbReference>
<keyword evidence="7 12" id="KW-0648">Protein biosynthesis</keyword>
<gene>
    <name evidence="12" type="primary">valS</name>
    <name evidence="16" type="ORF">IAA55_03930</name>
</gene>
<evidence type="ECO:0000259" key="13">
    <source>
        <dbReference type="Pfam" id="PF00133"/>
    </source>
</evidence>
<dbReference type="PANTHER" id="PTHR11946">
    <property type="entry name" value="VALYL-TRNA SYNTHETASES"/>
    <property type="match status" value="1"/>
</dbReference>
<evidence type="ECO:0000256" key="1">
    <source>
        <dbReference type="ARBA" id="ARBA00004496"/>
    </source>
</evidence>
<evidence type="ECO:0000256" key="2">
    <source>
        <dbReference type="ARBA" id="ARBA00011245"/>
    </source>
</evidence>
<dbReference type="Gene3D" id="1.10.730.10">
    <property type="entry name" value="Isoleucyl-tRNA Synthetase, Domain 1"/>
    <property type="match status" value="1"/>
</dbReference>
<dbReference type="InterPro" id="IPR037118">
    <property type="entry name" value="Val-tRNA_synth_C_sf"/>
</dbReference>
<comment type="catalytic activity">
    <reaction evidence="10 12">
        <text>tRNA(Val) + L-valine + ATP = L-valyl-tRNA(Val) + AMP + diphosphate</text>
        <dbReference type="Rhea" id="RHEA:10704"/>
        <dbReference type="Rhea" id="RHEA-COMP:9672"/>
        <dbReference type="Rhea" id="RHEA-COMP:9708"/>
        <dbReference type="ChEBI" id="CHEBI:30616"/>
        <dbReference type="ChEBI" id="CHEBI:33019"/>
        <dbReference type="ChEBI" id="CHEBI:57762"/>
        <dbReference type="ChEBI" id="CHEBI:78442"/>
        <dbReference type="ChEBI" id="CHEBI:78537"/>
        <dbReference type="ChEBI" id="CHEBI:456215"/>
        <dbReference type="EC" id="6.1.1.9"/>
    </reaction>
</comment>
<dbReference type="CDD" id="cd07962">
    <property type="entry name" value="Anticodon_Ia_Val"/>
    <property type="match status" value="1"/>
</dbReference>
<dbReference type="FunFam" id="1.10.730.10:FF:000014">
    <property type="entry name" value="Valine--tRNA ligase"/>
    <property type="match status" value="1"/>
</dbReference>
<feature type="short sequence motif" description="'KMSKS' region" evidence="12">
    <location>
        <begin position="528"/>
        <end position="532"/>
    </location>
</feature>
<dbReference type="Proteomes" id="UP000823912">
    <property type="component" value="Unassembled WGS sequence"/>
</dbReference>
<keyword evidence="3 12" id="KW-0963">Cytoplasm</keyword>
<dbReference type="Gene3D" id="3.40.50.620">
    <property type="entry name" value="HUPs"/>
    <property type="match status" value="2"/>
</dbReference>
<comment type="function">
    <text evidence="12">Catalyzes the attachment of valine to tRNA(Val). As ValRS can inadvertently accommodate and process structurally similar amino acids such as threonine, to avoid such errors, it has a 'posttransfer' editing activity that hydrolyzes mischarged Thr-tRNA(Val) in a tRNA-dependent manner.</text>
</comment>
<evidence type="ECO:0000256" key="7">
    <source>
        <dbReference type="ARBA" id="ARBA00022917"/>
    </source>
</evidence>
<name>A0A9D1JA93_9FIRM</name>
<feature type="domain" description="Methionyl/Valyl/Leucyl/Isoleucyl-tRNA synthetase anticodon-binding" evidence="14">
    <location>
        <begin position="621"/>
        <end position="769"/>
    </location>
</feature>
<dbReference type="InterPro" id="IPR009080">
    <property type="entry name" value="tRNAsynth_Ia_anticodon-bd"/>
</dbReference>
<comment type="subunit">
    <text evidence="2 12">Monomer.</text>
</comment>
<dbReference type="InterPro" id="IPR009008">
    <property type="entry name" value="Val/Leu/Ile-tRNA-synth_edit"/>
</dbReference>
<sequence>MSKELAKTYDPAGIEDRLYKKWEDNGYFHAEVDRSKKPFTIVMPPPNITGQLHMGHALDNTMQDILIRYKRMQGYNALWQPGTDHASIATEVKIIEKLKEEGIDKEDLGREKFLERAWDWKKEYGGRIINQLKKMGSSADWQRERFTMDEGCSKAVEEVFVKLYNEGYIYKGNRIINWCPVCQTSISDAEVEHVEQKGHFWHMKYPVVGEEGRFVQFATTRPETMLGDTALAVNPADDRYKDIVGKTVMLPFVNREIPIVADEYVDMEFGTGVVKITPAHDPNDFEVGKRHNLPVINILNDDATINENGAEFAGMDRYEARKAIVEKMDEMGLLVKIEEHVHNVGTHDRCKTTVEPMVKPQWFVAMKELAKPAMEAIEKGELTFVPQRFDKIYLHWLENIRDWCISRQLWWGHRIPAYYCKDCGEIVVAKAADAPKVCPKCGGTHMEQDPDTLDTWFSSALWPFSTLGWPEETEDYKYFYPTDVLVTGYDIIFFWVVRMVFSGYAHTGKSPFHTVLIHGLVRDSQGRKMSKSLGNGIDPLEVIDKYGADALRLTLITGNAPGNDMRFYWERVEASRNFANKVWNASRFIMMNLDNADPATMPQACGAEATEEFWKTLRPEDRWIISKVNTLAKDMTENMDKFELGIAVQKVHDFIWDEFCDWYIEIVKPRMYAWESDPVSANAALWTLRTVLTNALKLLHPYMPFITEEIFCTLHPEEETIMLSDWPVYTDQWNFPEDEAMVERVKDLVKGVRNLRKDMDVPNSRKAKLLIVSDSEEVRKTFETMKDAYQALAYASEISVLADASTIPADAVSVVIPDAVVYLPLEDLVDMEKEKERLTKEKERLTKELARSKGMLSNEKFLSRAPEAKVAEEKAKLEKYQQMMDDVNARLAQMK</sequence>
<dbReference type="SUPFAM" id="SSF47323">
    <property type="entry name" value="Anticodon-binding domain of a subclass of class I aminoacyl-tRNA synthetases"/>
    <property type="match status" value="1"/>
</dbReference>
<dbReference type="FunFam" id="3.90.740.10:FF:000005">
    <property type="entry name" value="Valine--tRNA ligase, mitochondrial"/>
    <property type="match status" value="1"/>
</dbReference>
<organism evidence="16 17">
    <name type="scientific">Candidatus Pullilachnospira gallistercoris</name>
    <dbReference type="NCBI Taxonomy" id="2840911"/>
    <lineage>
        <taxon>Bacteria</taxon>
        <taxon>Bacillati</taxon>
        <taxon>Bacillota</taxon>
        <taxon>Clostridia</taxon>
        <taxon>Lachnospirales</taxon>
        <taxon>Lachnospiraceae</taxon>
        <taxon>Lachnospiraceae incertae sedis</taxon>
        <taxon>Candidatus Pullilachnospira</taxon>
    </lineage>
</organism>
<dbReference type="AlphaFoldDB" id="A0A9D1JA93"/>
<feature type="short sequence motif" description="'HIGH' region" evidence="12">
    <location>
        <begin position="46"/>
        <end position="56"/>
    </location>
</feature>
<dbReference type="InterPro" id="IPR002300">
    <property type="entry name" value="aa-tRNA-synth_Ia"/>
</dbReference>
<dbReference type="InterPro" id="IPR014729">
    <property type="entry name" value="Rossmann-like_a/b/a_fold"/>
</dbReference>
<evidence type="ECO:0000256" key="6">
    <source>
        <dbReference type="ARBA" id="ARBA00022840"/>
    </source>
</evidence>
<reference evidence="16" key="2">
    <citation type="journal article" date="2021" name="PeerJ">
        <title>Extensive microbial diversity within the chicken gut microbiome revealed by metagenomics and culture.</title>
        <authorList>
            <person name="Gilroy R."/>
            <person name="Ravi A."/>
            <person name="Getino M."/>
            <person name="Pursley I."/>
            <person name="Horton D.L."/>
            <person name="Alikhan N.F."/>
            <person name="Baker D."/>
            <person name="Gharbi K."/>
            <person name="Hall N."/>
            <person name="Watson M."/>
            <person name="Adriaenssens E.M."/>
            <person name="Foster-Nyarko E."/>
            <person name="Jarju S."/>
            <person name="Secka A."/>
            <person name="Antonio M."/>
            <person name="Oren A."/>
            <person name="Chaudhuri R.R."/>
            <person name="La Ragione R."/>
            <person name="Hildebrand F."/>
            <person name="Pallen M.J."/>
        </authorList>
    </citation>
    <scope>NUCLEOTIDE SEQUENCE</scope>
    <source>
        <strain evidence="16">ChiSjej5B23-6657</strain>
    </source>
</reference>
<dbReference type="SUPFAM" id="SSF50677">
    <property type="entry name" value="ValRS/IleRS/LeuRS editing domain"/>
    <property type="match status" value="1"/>
</dbReference>
<dbReference type="FunFam" id="3.40.50.620:FF:000032">
    <property type="entry name" value="Valine--tRNA ligase"/>
    <property type="match status" value="1"/>
</dbReference>
<dbReference type="SUPFAM" id="SSF46589">
    <property type="entry name" value="tRNA-binding arm"/>
    <property type="match status" value="1"/>
</dbReference>
<evidence type="ECO:0000256" key="11">
    <source>
        <dbReference type="ARBA" id="ARBA00060830"/>
    </source>
</evidence>
<dbReference type="PRINTS" id="PR00986">
    <property type="entry name" value="TRNASYNTHVAL"/>
</dbReference>
<comment type="domain">
    <text evidence="12">The C-terminal coiled-coil domain is crucial for aminoacylation activity.</text>
</comment>
<dbReference type="Pfam" id="PF08264">
    <property type="entry name" value="Anticodon_1"/>
    <property type="match status" value="1"/>
</dbReference>
<keyword evidence="4 12" id="KW-0436">Ligase</keyword>
<accession>A0A9D1JA93</accession>
<dbReference type="CDD" id="cd00817">
    <property type="entry name" value="ValRS_core"/>
    <property type="match status" value="1"/>
</dbReference>
<dbReference type="InterPro" id="IPR019499">
    <property type="entry name" value="Val-tRNA_synth_tRNA-bd"/>
</dbReference>
<dbReference type="HAMAP" id="MF_02004">
    <property type="entry name" value="Val_tRNA_synth_type1"/>
    <property type="match status" value="1"/>
</dbReference>
<dbReference type="Gene3D" id="3.90.740.10">
    <property type="entry name" value="Valyl/Leucyl/Isoleucyl-tRNA synthetase, editing domain"/>
    <property type="match status" value="1"/>
</dbReference>
<evidence type="ECO:0000256" key="4">
    <source>
        <dbReference type="ARBA" id="ARBA00022598"/>
    </source>
</evidence>
<evidence type="ECO:0000256" key="10">
    <source>
        <dbReference type="ARBA" id="ARBA00047552"/>
    </source>
</evidence>
<comment type="domain">
    <text evidence="12">ValRS has two distinct active sites: one for aminoacylation and one for editing. The misactivated threonine is translocated from the active site to the editing site.</text>
</comment>
<proteinExistence type="inferred from homology"/>
<evidence type="ECO:0000256" key="12">
    <source>
        <dbReference type="HAMAP-Rule" id="MF_02004"/>
    </source>
</evidence>
<dbReference type="InterPro" id="IPR033705">
    <property type="entry name" value="Anticodon_Ia_Val"/>
</dbReference>
<dbReference type="GO" id="GO:0005524">
    <property type="term" value="F:ATP binding"/>
    <property type="evidence" value="ECO:0007669"/>
    <property type="project" value="UniProtKB-UniRule"/>
</dbReference>
<protein>
    <recommendedName>
        <fullName evidence="12">Valine--tRNA ligase</fullName>
        <ecNumber evidence="12">6.1.1.9</ecNumber>
    </recommendedName>
    <alternativeName>
        <fullName evidence="12">Valyl-tRNA synthetase</fullName>
        <shortName evidence="12">ValRS</shortName>
    </alternativeName>
</protein>
<dbReference type="Pfam" id="PF00133">
    <property type="entry name" value="tRNA-synt_1"/>
    <property type="match status" value="1"/>
</dbReference>
<keyword evidence="5 12" id="KW-0547">Nucleotide-binding</keyword>
<dbReference type="PANTHER" id="PTHR11946:SF93">
    <property type="entry name" value="VALINE--TRNA LIGASE, CHLOROPLASTIC_MITOCHONDRIAL 2"/>
    <property type="match status" value="1"/>
</dbReference>
<evidence type="ECO:0000256" key="5">
    <source>
        <dbReference type="ARBA" id="ARBA00022741"/>
    </source>
</evidence>
<dbReference type="GO" id="GO:0006438">
    <property type="term" value="P:valyl-tRNA aminoacylation"/>
    <property type="evidence" value="ECO:0007669"/>
    <property type="project" value="UniProtKB-UniRule"/>
</dbReference>
<dbReference type="GO" id="GO:0005829">
    <property type="term" value="C:cytosol"/>
    <property type="evidence" value="ECO:0007669"/>
    <property type="project" value="TreeGrafter"/>
</dbReference>
<dbReference type="NCBIfam" id="TIGR00422">
    <property type="entry name" value="valS"/>
    <property type="match status" value="1"/>
</dbReference>
<comment type="subcellular location">
    <subcellularLocation>
        <location evidence="1 12">Cytoplasm</location>
    </subcellularLocation>
</comment>
<dbReference type="InterPro" id="IPR001412">
    <property type="entry name" value="aa-tRNA-synth_I_CS"/>
</dbReference>
<dbReference type="InterPro" id="IPR013155">
    <property type="entry name" value="M/V/L/I-tRNA-synth_anticd-bd"/>
</dbReference>
<evidence type="ECO:0000256" key="3">
    <source>
        <dbReference type="ARBA" id="ARBA00022490"/>
    </source>
</evidence>
<feature type="domain" description="Aminoacyl-tRNA synthetase class Ia" evidence="13">
    <location>
        <begin position="18"/>
        <end position="566"/>
    </location>
</feature>